<dbReference type="InterPro" id="IPR015915">
    <property type="entry name" value="Kelch-typ_b-propeller"/>
</dbReference>
<reference evidence="5" key="1">
    <citation type="submission" date="2015-06" db="EMBL/GenBank/DDBJ databases">
        <title>New insights into the roles of widespread benthic archaea in carbon and nitrogen cycling.</title>
        <authorList>
            <person name="Lazar C.S."/>
            <person name="Baker B.J."/>
            <person name="Seitz K.W."/>
            <person name="Hyde A.S."/>
            <person name="Dick G.J."/>
            <person name="Hinrichs K.-U."/>
            <person name="Teske A.P."/>
        </authorList>
    </citation>
    <scope>NUCLEOTIDE SEQUENCE [LARGE SCALE GENOMIC DNA]</scope>
</reference>
<sequence>MSKKLIPFLIVILLISLFLSTSHFPVVDAAENSWMTKKSMSTVRGGLGVAVVNGKIYAIGGSNDDTQLDITEEYNPATDTWTTKSPMPTARSGFAIAVYQSKIYCIGGTTGDSGFTGVTEVYDPASDKWQTKLSMPTPRADLCASVVDGKIYCIGGKKYWGIDSFYQELNVTEVYDPTKNSWTSKAAIPVPVLGAASAVLDGEIYVIGGSRHFQLGSELATVSSNQVYTPENDTWSTRANLPTEESYGAAVATSGVTAPTRIYFIGGINGSDYNTVTYAYDSGSDVWSAGASMLTPRMYLGLAVVDDVLYAIGGINGDKWLNVNEQYMPLGYGTVPPELHVLSPENKTYTSNDIQLVLSVNRPTTWMGYSLDGQDNVSITGDTELSDVSEGLHSITVYVNDTFGNIVSSGNVSFSVDTFSPQIVILSPENKTYGRSDLQSVFTVNEPVSWMGYSLDSEDNVTVTGNVTLAVLADGSHNIKFYAIDLVGNTGASRTVYFEIAPFPTVLFVAVAVTITITVASAYLILKRRKSATIQT</sequence>
<keyword evidence="3" id="KW-0472">Membrane</keyword>
<name>A0A0M0BV90_9ARCH</name>
<feature type="transmembrane region" description="Helical" evidence="3">
    <location>
        <begin position="503"/>
        <end position="526"/>
    </location>
</feature>
<dbReference type="InterPro" id="IPR006652">
    <property type="entry name" value="Kelch_1"/>
</dbReference>
<dbReference type="PANTHER" id="PTHR45632">
    <property type="entry name" value="LD33804P"/>
    <property type="match status" value="1"/>
</dbReference>
<dbReference type="Gene3D" id="2.120.10.80">
    <property type="entry name" value="Kelch-type beta propeller"/>
    <property type="match status" value="2"/>
</dbReference>
<proteinExistence type="predicted"/>
<dbReference type="EMBL" id="LFWV01000012">
    <property type="protein sequence ID" value="KON32091.1"/>
    <property type="molecule type" value="Genomic_DNA"/>
</dbReference>
<accession>A0A0M0BV90</accession>
<gene>
    <name evidence="4" type="ORF">AC478_01365</name>
</gene>
<evidence type="ECO:0000313" key="4">
    <source>
        <dbReference type="EMBL" id="KON32091.1"/>
    </source>
</evidence>
<dbReference type="PANTHER" id="PTHR45632:SF3">
    <property type="entry name" value="KELCH-LIKE PROTEIN 32"/>
    <property type="match status" value="1"/>
</dbReference>
<dbReference type="AlphaFoldDB" id="A0A0M0BV90"/>
<dbReference type="Proteomes" id="UP000054016">
    <property type="component" value="Unassembled WGS sequence"/>
</dbReference>
<dbReference type="Pfam" id="PF24681">
    <property type="entry name" value="Kelch_KLHDC2_KLHL20_DRC7"/>
    <property type="match status" value="1"/>
</dbReference>
<protein>
    <submittedName>
        <fullName evidence="4">Uncharacterized protein</fullName>
    </submittedName>
</protein>
<evidence type="ECO:0000256" key="2">
    <source>
        <dbReference type="ARBA" id="ARBA00022737"/>
    </source>
</evidence>
<keyword evidence="2" id="KW-0677">Repeat</keyword>
<dbReference type="PATRIC" id="fig|1685125.3.peg.305"/>
<keyword evidence="1" id="KW-0880">Kelch repeat</keyword>
<keyword evidence="3" id="KW-1133">Transmembrane helix</keyword>
<comment type="caution">
    <text evidence="4">The sequence shown here is derived from an EMBL/GenBank/DDBJ whole genome shotgun (WGS) entry which is preliminary data.</text>
</comment>
<dbReference type="SMART" id="SM00612">
    <property type="entry name" value="Kelch"/>
    <property type="match status" value="5"/>
</dbReference>
<evidence type="ECO:0000256" key="3">
    <source>
        <dbReference type="SAM" id="Phobius"/>
    </source>
</evidence>
<keyword evidence="3" id="KW-0812">Transmembrane</keyword>
<evidence type="ECO:0000313" key="5">
    <source>
        <dbReference type="Proteomes" id="UP000054016"/>
    </source>
</evidence>
<dbReference type="Pfam" id="PF01344">
    <property type="entry name" value="Kelch_1"/>
    <property type="match status" value="2"/>
</dbReference>
<dbReference type="SUPFAM" id="SSF117281">
    <property type="entry name" value="Kelch motif"/>
    <property type="match status" value="2"/>
</dbReference>
<evidence type="ECO:0000256" key="1">
    <source>
        <dbReference type="ARBA" id="ARBA00022441"/>
    </source>
</evidence>
<organism evidence="4 5">
    <name type="scientific">miscellaneous Crenarchaeota group-1 archaeon SG8-32-3</name>
    <dbReference type="NCBI Taxonomy" id="1685125"/>
    <lineage>
        <taxon>Archaea</taxon>
        <taxon>Candidatus Bathyarchaeota</taxon>
        <taxon>MCG-1</taxon>
    </lineage>
</organism>